<dbReference type="GO" id="GO:0009288">
    <property type="term" value="C:bacterial-type flagellum"/>
    <property type="evidence" value="ECO:0007669"/>
    <property type="project" value="UniProtKB-SubCell"/>
</dbReference>
<evidence type="ECO:0000313" key="7">
    <source>
        <dbReference type="Proteomes" id="UP000184731"/>
    </source>
</evidence>
<keyword evidence="6" id="KW-0966">Cell projection</keyword>
<evidence type="ECO:0000313" key="6">
    <source>
        <dbReference type="EMBL" id="APJ04219.1"/>
    </source>
</evidence>
<sequence>MGYRIMTNVTSITNQRHMRNTRKMLDQSLERLASGYRINKAADDAAGLAISEKLRSKIRGLQQAQRNANDGISLIQTAEGGMNEVQNMLIRMRELGVQAASDTIGPKERVYLDIEYQALKDEIDRVAYATEFNGTQLLDGTGGILEIQINTGGDNILGVDRLEYNSFKADVKTNRLGVSELALDTKVGAQKSLTAIENAIDYVSAIRADLGALQNRLGSTINNIATTVENLSAANSRIKDVDIAEESSELTRNQILLQSGTSVLQQANQTSRMALTLLEGR</sequence>
<dbReference type="InterPro" id="IPR042187">
    <property type="entry name" value="Flagellin_C_sub2"/>
</dbReference>
<comment type="function">
    <text evidence="3">Flagellin is the subunit protein which polymerizes to form the filaments of bacterial flagella.</text>
</comment>
<dbReference type="Proteomes" id="UP000184731">
    <property type="component" value="Chromosome"/>
</dbReference>
<evidence type="ECO:0000256" key="3">
    <source>
        <dbReference type="RuleBase" id="RU362073"/>
    </source>
</evidence>
<gene>
    <name evidence="6" type="ORF">AXG55_10000</name>
</gene>
<keyword evidence="7" id="KW-1185">Reference proteome</keyword>
<dbReference type="GO" id="GO:0005576">
    <property type="term" value="C:extracellular region"/>
    <property type="evidence" value="ECO:0007669"/>
    <property type="project" value="UniProtKB-SubCell"/>
</dbReference>
<evidence type="ECO:0000259" key="4">
    <source>
        <dbReference type="Pfam" id="PF00669"/>
    </source>
</evidence>
<reference evidence="6 7" key="1">
    <citation type="submission" date="2016-10" db="EMBL/GenBank/DDBJ databases">
        <title>Silvanigrella aquatica sp. nov., isolated from a freshwater lake located in the Black Forest, Germany, description of Silvanigrellaceae fam. nov., Silvanigrellales ord. nov., reclassification of the order Bdellovibrionales in the class Oligoflexia, reclassification of the families Bacteriovoracaceae and Halobacteriovoraceae in the new order Bacteriovoracales ord. nov., and reclassification of the family Pseudobacteriovoracaceae in the order Oligoflexiales.</title>
        <authorList>
            <person name="Hahn M.W."/>
            <person name="Schmidt J."/>
            <person name="Koll U."/>
            <person name="Rohde M."/>
            <person name="Verbag S."/>
            <person name="Pitt A."/>
            <person name="Nakai R."/>
            <person name="Naganuma T."/>
            <person name="Lang E."/>
        </authorList>
    </citation>
    <scope>NUCLEOTIDE SEQUENCE [LARGE SCALE GENOMIC DNA]</scope>
    <source>
        <strain evidence="6 7">MWH-Nonnen-W8red</strain>
    </source>
</reference>
<dbReference type="KEGG" id="saqi:AXG55_10000"/>
<organism evidence="6 7">
    <name type="scientific">Silvanigrella aquatica</name>
    <dbReference type="NCBI Taxonomy" id="1915309"/>
    <lineage>
        <taxon>Bacteria</taxon>
        <taxon>Pseudomonadati</taxon>
        <taxon>Bdellovibrionota</taxon>
        <taxon>Oligoflexia</taxon>
        <taxon>Silvanigrellales</taxon>
        <taxon>Silvanigrellaceae</taxon>
        <taxon>Silvanigrella</taxon>
    </lineage>
</organism>
<name>A0A1L4D1Y6_9BACT</name>
<dbReference type="AlphaFoldDB" id="A0A1L4D1Y6"/>
<dbReference type="InterPro" id="IPR046358">
    <property type="entry name" value="Flagellin_C"/>
</dbReference>
<dbReference type="Pfam" id="PF00669">
    <property type="entry name" value="Flagellin_N"/>
    <property type="match status" value="1"/>
</dbReference>
<keyword evidence="3" id="KW-0964">Secreted</keyword>
<dbReference type="OrthoDB" id="9789525at2"/>
<accession>A0A1L4D1Y6</accession>
<keyword evidence="6" id="KW-0969">Cilium</keyword>
<protein>
    <recommendedName>
        <fullName evidence="3">Flagellin</fullName>
    </recommendedName>
</protein>
<feature type="domain" description="Flagellin N-terminal" evidence="4">
    <location>
        <begin position="5"/>
        <end position="141"/>
    </location>
</feature>
<dbReference type="RefSeq" id="WP_148697973.1">
    <property type="nucleotide sequence ID" value="NZ_CP017834.1"/>
</dbReference>
<keyword evidence="6" id="KW-0282">Flagellum</keyword>
<evidence type="ECO:0000256" key="2">
    <source>
        <dbReference type="ARBA" id="ARBA00023143"/>
    </source>
</evidence>
<comment type="subcellular location">
    <subcellularLocation>
        <location evidence="3">Secreted</location>
    </subcellularLocation>
    <subcellularLocation>
        <location evidence="3">Bacterial flagellum</location>
    </subcellularLocation>
</comment>
<dbReference type="Pfam" id="PF00700">
    <property type="entry name" value="Flagellin_C"/>
    <property type="match status" value="1"/>
</dbReference>
<dbReference type="PANTHER" id="PTHR42792">
    <property type="entry name" value="FLAGELLIN"/>
    <property type="match status" value="1"/>
</dbReference>
<dbReference type="Gene3D" id="1.20.1330.10">
    <property type="entry name" value="f41 fragment of flagellin, N-terminal domain"/>
    <property type="match status" value="1"/>
</dbReference>
<dbReference type="InterPro" id="IPR001029">
    <property type="entry name" value="Flagellin_N"/>
</dbReference>
<evidence type="ECO:0000256" key="1">
    <source>
        <dbReference type="ARBA" id="ARBA00005709"/>
    </source>
</evidence>
<dbReference type="GO" id="GO:0005198">
    <property type="term" value="F:structural molecule activity"/>
    <property type="evidence" value="ECO:0007669"/>
    <property type="project" value="UniProtKB-UniRule"/>
</dbReference>
<dbReference type="STRING" id="1915309.AXG55_10000"/>
<dbReference type="PANTHER" id="PTHR42792:SF2">
    <property type="entry name" value="FLAGELLIN"/>
    <property type="match status" value="1"/>
</dbReference>
<dbReference type="Gene3D" id="6.10.10.10">
    <property type="entry name" value="Flagellar export chaperone, C-terminal domain"/>
    <property type="match status" value="1"/>
</dbReference>
<proteinExistence type="inferred from homology"/>
<evidence type="ECO:0000259" key="5">
    <source>
        <dbReference type="Pfam" id="PF00700"/>
    </source>
</evidence>
<feature type="domain" description="Flagellin C-terminal" evidence="5">
    <location>
        <begin position="193"/>
        <end position="278"/>
    </location>
</feature>
<dbReference type="SUPFAM" id="SSF64518">
    <property type="entry name" value="Phase 1 flagellin"/>
    <property type="match status" value="1"/>
</dbReference>
<keyword evidence="2 3" id="KW-0975">Bacterial flagellum</keyword>
<dbReference type="InterPro" id="IPR001492">
    <property type="entry name" value="Flagellin"/>
</dbReference>
<dbReference type="EMBL" id="CP017834">
    <property type="protein sequence ID" value="APJ04219.1"/>
    <property type="molecule type" value="Genomic_DNA"/>
</dbReference>
<dbReference type="PRINTS" id="PR00207">
    <property type="entry name" value="FLAGELLIN"/>
</dbReference>
<comment type="similarity">
    <text evidence="1 3">Belongs to the bacterial flagellin family.</text>
</comment>